<sequence>MVDKKSFSTGLRYLIVSLLIIGLVFRFAHLDKKVYWIDEVNTSIRVSAYTSSEIMELVPTGEVIGVKDLQAFQHPHPQRDIRDTIQALTGNAEHSPLYYLMARFWMQWFGSSVIAMRSLPAVISLLTFPCLYWLCRELFPSPWVGGIAIGLMAISPFHLLYAQEARQYSLWTVTILLSSAALLWAMRNDQPQVNGINLRLIYTVYPSTNKDLSKSKKSNLIHTINPKYIGVKWVIYAASISLGLYSHLLFLFVILSHGLYVLICQILQIQAGKYLEVERELVPDIFFYKPIGKLLIYSWATLIGIVGFFPWILVLFNKSAGMAGWLVRTLSITEITQRWLINLSSIFFDIQVGYVSPIFSIGSAESGIYLSVDNPFTYVIFAIVVIEIYAVITLVTTQPPQTWLFILTLIVIPAMALVLPDLISGGQRSVTGRYLIPSYLGIQIAVAYLLRMKLFDLKIQSRKLWQLLLIALILGGILSCGVSSQSETWWNKYSSYDYPQVAKVINQAPSPLIISDREKIGRLISLSYLLDDKVSVMVIEPSSLPNIPAGFQPVFVFKPMEQWFSDIKVKPMMNIELTHQIGDLWLVQPRIL</sequence>
<organism evidence="9 10">
    <name type="scientific">Coleofasciculus chthonoplastes PCC 7420</name>
    <dbReference type="NCBI Taxonomy" id="118168"/>
    <lineage>
        <taxon>Bacteria</taxon>
        <taxon>Bacillati</taxon>
        <taxon>Cyanobacteriota</taxon>
        <taxon>Cyanophyceae</taxon>
        <taxon>Coleofasciculales</taxon>
        <taxon>Coleofasciculaceae</taxon>
        <taxon>Coleofasciculus</taxon>
    </lineage>
</organism>
<dbReference type="GO" id="GO:0016763">
    <property type="term" value="F:pentosyltransferase activity"/>
    <property type="evidence" value="ECO:0007669"/>
    <property type="project" value="TreeGrafter"/>
</dbReference>
<dbReference type="PANTHER" id="PTHR33908:SF3">
    <property type="entry name" value="UNDECAPRENYL PHOSPHATE-ALPHA-4-AMINO-4-DEOXY-L-ARABINOSE ARABINOSYL TRANSFERASE"/>
    <property type="match status" value="1"/>
</dbReference>
<dbReference type="eggNOG" id="COG5305">
    <property type="taxonomic scope" value="Bacteria"/>
</dbReference>
<dbReference type="GO" id="GO:0010041">
    <property type="term" value="P:response to iron(III) ion"/>
    <property type="evidence" value="ECO:0007669"/>
    <property type="project" value="TreeGrafter"/>
</dbReference>
<dbReference type="STRING" id="118168.MC7420_5599"/>
<feature type="transmembrane region" description="Helical" evidence="8">
    <location>
        <begin position="376"/>
        <end position="396"/>
    </location>
</feature>
<evidence type="ECO:0000256" key="2">
    <source>
        <dbReference type="ARBA" id="ARBA00022475"/>
    </source>
</evidence>
<feature type="transmembrane region" description="Helical" evidence="8">
    <location>
        <begin position="464"/>
        <end position="484"/>
    </location>
</feature>
<keyword evidence="6 8" id="KW-1133">Transmembrane helix</keyword>
<feature type="transmembrane region" description="Helical" evidence="8">
    <location>
        <begin position="12"/>
        <end position="28"/>
    </location>
</feature>
<accession>B4VQ29</accession>
<dbReference type="RefSeq" id="WP_006100653.1">
    <property type="nucleotide sequence ID" value="NZ_DS989847.1"/>
</dbReference>
<feature type="transmembrane region" description="Helical" evidence="8">
    <location>
        <begin position="140"/>
        <end position="161"/>
    </location>
</feature>
<dbReference type="AlphaFoldDB" id="B4VQ29"/>
<evidence type="ECO:0000256" key="4">
    <source>
        <dbReference type="ARBA" id="ARBA00022679"/>
    </source>
</evidence>
<protein>
    <submittedName>
        <fullName evidence="9">Uncharacterized protein</fullName>
    </submittedName>
</protein>
<evidence type="ECO:0000313" key="10">
    <source>
        <dbReference type="Proteomes" id="UP000003835"/>
    </source>
</evidence>
<reference evidence="9 10" key="1">
    <citation type="submission" date="2008-07" db="EMBL/GenBank/DDBJ databases">
        <authorList>
            <person name="Tandeau de Marsac N."/>
            <person name="Ferriera S."/>
            <person name="Johnson J."/>
            <person name="Kravitz S."/>
            <person name="Beeson K."/>
            <person name="Sutton G."/>
            <person name="Rogers Y.-H."/>
            <person name="Friedman R."/>
            <person name="Frazier M."/>
            <person name="Venter J.C."/>
        </authorList>
    </citation>
    <scope>NUCLEOTIDE SEQUENCE [LARGE SCALE GENOMIC DNA]</scope>
    <source>
        <strain evidence="9 10">PCC 7420</strain>
    </source>
</reference>
<keyword evidence="3" id="KW-0328">Glycosyltransferase</keyword>
<proteinExistence type="predicted"/>
<gene>
    <name evidence="9" type="ORF">MC7420_5599</name>
</gene>
<evidence type="ECO:0000256" key="7">
    <source>
        <dbReference type="ARBA" id="ARBA00023136"/>
    </source>
</evidence>
<name>B4VQ29_9CYAN</name>
<dbReference type="EMBL" id="DS989847">
    <property type="protein sequence ID" value="EDX76165.1"/>
    <property type="molecule type" value="Genomic_DNA"/>
</dbReference>
<evidence type="ECO:0000256" key="5">
    <source>
        <dbReference type="ARBA" id="ARBA00022692"/>
    </source>
</evidence>
<evidence type="ECO:0000313" key="9">
    <source>
        <dbReference type="EMBL" id="EDX76165.1"/>
    </source>
</evidence>
<dbReference type="OrthoDB" id="495800at2"/>
<dbReference type="InterPro" id="IPR050297">
    <property type="entry name" value="LipidA_mod_glycosyltrf_83"/>
</dbReference>
<evidence type="ECO:0000256" key="6">
    <source>
        <dbReference type="ARBA" id="ARBA00022989"/>
    </source>
</evidence>
<dbReference type="PANTHER" id="PTHR33908">
    <property type="entry name" value="MANNOSYLTRANSFERASE YKCB-RELATED"/>
    <property type="match status" value="1"/>
</dbReference>
<dbReference type="Proteomes" id="UP000003835">
    <property type="component" value="Unassembled WGS sequence"/>
</dbReference>
<keyword evidence="4" id="KW-0808">Transferase</keyword>
<dbReference type="GO" id="GO:0009103">
    <property type="term" value="P:lipopolysaccharide biosynthetic process"/>
    <property type="evidence" value="ECO:0007669"/>
    <property type="project" value="TreeGrafter"/>
</dbReference>
<dbReference type="GO" id="GO:0005886">
    <property type="term" value="C:plasma membrane"/>
    <property type="evidence" value="ECO:0007669"/>
    <property type="project" value="UniProtKB-SubCell"/>
</dbReference>
<keyword evidence="2" id="KW-1003">Cell membrane</keyword>
<dbReference type="HOGENOM" id="CLU_037292_0_0_3"/>
<evidence type="ECO:0000256" key="8">
    <source>
        <dbReference type="SAM" id="Phobius"/>
    </source>
</evidence>
<keyword evidence="7 8" id="KW-0472">Membrane</keyword>
<feature type="transmembrane region" description="Helical" evidence="8">
    <location>
        <begin position="294"/>
        <end position="316"/>
    </location>
</feature>
<keyword evidence="10" id="KW-1185">Reference proteome</keyword>
<feature type="transmembrane region" description="Helical" evidence="8">
    <location>
        <begin position="108"/>
        <end position="134"/>
    </location>
</feature>
<feature type="transmembrane region" description="Helical" evidence="8">
    <location>
        <begin position="168"/>
        <end position="186"/>
    </location>
</feature>
<comment type="subcellular location">
    <subcellularLocation>
        <location evidence="1">Cell membrane</location>
        <topology evidence="1">Multi-pass membrane protein</topology>
    </subcellularLocation>
</comment>
<keyword evidence="5 8" id="KW-0812">Transmembrane</keyword>
<evidence type="ECO:0000256" key="3">
    <source>
        <dbReference type="ARBA" id="ARBA00022676"/>
    </source>
</evidence>
<feature type="transmembrane region" description="Helical" evidence="8">
    <location>
        <begin position="403"/>
        <end position="422"/>
    </location>
</feature>
<feature type="transmembrane region" description="Helical" evidence="8">
    <location>
        <begin position="233"/>
        <end position="263"/>
    </location>
</feature>
<evidence type="ECO:0000256" key="1">
    <source>
        <dbReference type="ARBA" id="ARBA00004651"/>
    </source>
</evidence>
<feature type="transmembrane region" description="Helical" evidence="8">
    <location>
        <begin position="434"/>
        <end position="452"/>
    </location>
</feature>